<organism evidence="2 3">
    <name type="scientific">Microthlaspi erraticum</name>
    <dbReference type="NCBI Taxonomy" id="1685480"/>
    <lineage>
        <taxon>Eukaryota</taxon>
        <taxon>Viridiplantae</taxon>
        <taxon>Streptophyta</taxon>
        <taxon>Embryophyta</taxon>
        <taxon>Tracheophyta</taxon>
        <taxon>Spermatophyta</taxon>
        <taxon>Magnoliopsida</taxon>
        <taxon>eudicotyledons</taxon>
        <taxon>Gunneridae</taxon>
        <taxon>Pentapetalae</taxon>
        <taxon>rosids</taxon>
        <taxon>malvids</taxon>
        <taxon>Brassicales</taxon>
        <taxon>Brassicaceae</taxon>
        <taxon>Coluteocarpeae</taxon>
        <taxon>Microthlaspi</taxon>
    </lineage>
</organism>
<accession>A0A6D2IRL9</accession>
<comment type="caution">
    <text evidence="2">The sequence shown here is derived from an EMBL/GenBank/DDBJ whole genome shotgun (WGS) entry which is preliminary data.</text>
</comment>
<evidence type="ECO:0000313" key="2">
    <source>
        <dbReference type="EMBL" id="CAA7030595.1"/>
    </source>
</evidence>
<dbReference type="AlphaFoldDB" id="A0A6D2IRL9"/>
<gene>
    <name evidence="2" type="ORF">MERR_LOCUS17830</name>
</gene>
<dbReference type="EMBL" id="CACVBM020001096">
    <property type="protein sequence ID" value="CAA7030595.1"/>
    <property type="molecule type" value="Genomic_DNA"/>
</dbReference>
<name>A0A6D2IRL9_9BRAS</name>
<proteinExistence type="predicted"/>
<keyword evidence="3" id="KW-1185">Reference proteome</keyword>
<protein>
    <submittedName>
        <fullName evidence="2">Uncharacterized protein</fullName>
    </submittedName>
</protein>
<feature type="compositionally biased region" description="Polar residues" evidence="1">
    <location>
        <begin position="9"/>
        <end position="19"/>
    </location>
</feature>
<feature type="region of interest" description="Disordered" evidence="1">
    <location>
        <begin position="1"/>
        <end position="36"/>
    </location>
</feature>
<reference evidence="2" key="1">
    <citation type="submission" date="2020-01" db="EMBL/GenBank/DDBJ databases">
        <authorList>
            <person name="Mishra B."/>
        </authorList>
    </citation>
    <scope>NUCLEOTIDE SEQUENCE [LARGE SCALE GENOMIC DNA]</scope>
</reference>
<evidence type="ECO:0000313" key="3">
    <source>
        <dbReference type="Proteomes" id="UP000467841"/>
    </source>
</evidence>
<sequence length="113" mass="12154">MPPNANALPLSSTPKQDSQPHPHFRYSLPGPSPSAPSSCCRLPGCGLPGLTVLSSVLSEDRATGVSGSGTDAFKLTYLEVGCCFQGSLSTWQNICGFQKKMLNTWYSSFQYDF</sequence>
<evidence type="ECO:0000256" key="1">
    <source>
        <dbReference type="SAM" id="MobiDB-lite"/>
    </source>
</evidence>
<dbReference type="Proteomes" id="UP000467841">
    <property type="component" value="Unassembled WGS sequence"/>
</dbReference>